<dbReference type="GO" id="GO:0046677">
    <property type="term" value="P:response to antibiotic"/>
    <property type="evidence" value="ECO:0007669"/>
    <property type="project" value="UniProtKB-UniRule"/>
</dbReference>
<dbReference type="PANTHER" id="PTHR30622:SF3">
    <property type="entry name" value="UNDECAPRENYL-DIPHOSPHATASE"/>
    <property type="match status" value="1"/>
</dbReference>
<keyword evidence="8 14" id="KW-1133">Transmembrane helix</keyword>
<keyword evidence="5 14" id="KW-1003">Cell membrane</keyword>
<evidence type="ECO:0000256" key="13">
    <source>
        <dbReference type="ARBA" id="ARBA00047594"/>
    </source>
</evidence>
<dbReference type="HAMAP" id="MF_01006">
    <property type="entry name" value="Undec_diphosphatase"/>
    <property type="match status" value="1"/>
</dbReference>
<feature type="transmembrane region" description="Helical" evidence="14">
    <location>
        <begin position="47"/>
        <end position="63"/>
    </location>
</feature>
<feature type="transmembrane region" description="Helical" evidence="14">
    <location>
        <begin position="214"/>
        <end position="235"/>
    </location>
</feature>
<evidence type="ECO:0000256" key="4">
    <source>
        <dbReference type="ARBA" id="ARBA00021581"/>
    </source>
</evidence>
<keyword evidence="14" id="KW-0133">Cell shape</keyword>
<evidence type="ECO:0000256" key="5">
    <source>
        <dbReference type="ARBA" id="ARBA00022475"/>
    </source>
</evidence>
<dbReference type="InterPro" id="IPR003824">
    <property type="entry name" value="UppP"/>
</dbReference>
<feature type="transmembrane region" description="Helical" evidence="14">
    <location>
        <begin position="181"/>
        <end position="202"/>
    </location>
</feature>
<evidence type="ECO:0000313" key="15">
    <source>
        <dbReference type="EMBL" id="OGZ66830.1"/>
    </source>
</evidence>
<accession>A0A1G2HX93</accession>
<feature type="transmembrane region" description="Helical" evidence="14">
    <location>
        <begin position="241"/>
        <end position="262"/>
    </location>
</feature>
<dbReference type="NCBIfam" id="TIGR00753">
    <property type="entry name" value="undec_PP_bacA"/>
    <property type="match status" value="1"/>
</dbReference>
<feature type="transmembrane region" description="Helical" evidence="14">
    <location>
        <begin position="75"/>
        <end position="93"/>
    </location>
</feature>
<dbReference type="NCBIfam" id="NF001390">
    <property type="entry name" value="PRK00281.1-4"/>
    <property type="match status" value="1"/>
</dbReference>
<sequence>MTILQTIILGVVEGITEFLPISSTGHLILTSKLLGIADTNFTKSFEIAIQFGAILAVVVLYWKKIFSSGELWKKVFTAFLPTAIIGFLLYKILKNYLLSNVIIVVWALFLGGVALILFEIWYKKSLYYKTDGRQFCSIKEIDYKKSFWIGVWQSLAIIPGLSRSGATIVGGMLMGINREAIVEFSFLLAIPIMAVATGYDLLKNAGRFSFDQFYFLALGFVVSFIVAILSITWLLRFIKNHTFILFGVYRIIVALAFWILVIK</sequence>
<keyword evidence="6 14" id="KW-0812">Transmembrane</keyword>
<reference evidence="15 16" key="1">
    <citation type="journal article" date="2016" name="Nat. Commun.">
        <title>Thousands of microbial genomes shed light on interconnected biogeochemical processes in an aquifer system.</title>
        <authorList>
            <person name="Anantharaman K."/>
            <person name="Brown C.T."/>
            <person name="Hug L.A."/>
            <person name="Sharon I."/>
            <person name="Castelle C.J."/>
            <person name="Probst A.J."/>
            <person name="Thomas B.C."/>
            <person name="Singh A."/>
            <person name="Wilkins M.J."/>
            <person name="Karaoz U."/>
            <person name="Brodie E.L."/>
            <person name="Williams K.H."/>
            <person name="Hubbard S.S."/>
            <person name="Banfield J.F."/>
        </authorList>
    </citation>
    <scope>NUCLEOTIDE SEQUENCE [LARGE SCALE GENOMIC DNA]</scope>
</reference>
<dbReference type="GO" id="GO:0008360">
    <property type="term" value="P:regulation of cell shape"/>
    <property type="evidence" value="ECO:0007669"/>
    <property type="project" value="UniProtKB-KW"/>
</dbReference>
<evidence type="ECO:0000256" key="2">
    <source>
        <dbReference type="ARBA" id="ARBA00010621"/>
    </source>
</evidence>
<dbReference type="EC" id="3.6.1.27" evidence="3 14"/>
<dbReference type="EMBL" id="MHOR01000023">
    <property type="protein sequence ID" value="OGZ66830.1"/>
    <property type="molecule type" value="Genomic_DNA"/>
</dbReference>
<evidence type="ECO:0000256" key="8">
    <source>
        <dbReference type="ARBA" id="ARBA00022989"/>
    </source>
</evidence>
<evidence type="ECO:0000256" key="11">
    <source>
        <dbReference type="ARBA" id="ARBA00032707"/>
    </source>
</evidence>
<name>A0A1G2HX93_9BACT</name>
<dbReference type="Proteomes" id="UP000178380">
    <property type="component" value="Unassembled WGS sequence"/>
</dbReference>
<evidence type="ECO:0000256" key="14">
    <source>
        <dbReference type="HAMAP-Rule" id="MF_01006"/>
    </source>
</evidence>
<evidence type="ECO:0000313" key="16">
    <source>
        <dbReference type="Proteomes" id="UP000178380"/>
    </source>
</evidence>
<comment type="catalytic activity">
    <reaction evidence="13 14">
        <text>di-trans,octa-cis-undecaprenyl diphosphate + H2O = di-trans,octa-cis-undecaprenyl phosphate + phosphate + H(+)</text>
        <dbReference type="Rhea" id="RHEA:28094"/>
        <dbReference type="ChEBI" id="CHEBI:15377"/>
        <dbReference type="ChEBI" id="CHEBI:15378"/>
        <dbReference type="ChEBI" id="CHEBI:43474"/>
        <dbReference type="ChEBI" id="CHEBI:58405"/>
        <dbReference type="ChEBI" id="CHEBI:60392"/>
        <dbReference type="EC" id="3.6.1.27"/>
    </reaction>
</comment>
<keyword evidence="7 14" id="KW-0378">Hydrolase</keyword>
<dbReference type="GO" id="GO:0009252">
    <property type="term" value="P:peptidoglycan biosynthetic process"/>
    <property type="evidence" value="ECO:0007669"/>
    <property type="project" value="UniProtKB-KW"/>
</dbReference>
<evidence type="ECO:0000256" key="12">
    <source>
        <dbReference type="ARBA" id="ARBA00032932"/>
    </source>
</evidence>
<dbReference type="GO" id="GO:0005886">
    <property type="term" value="C:plasma membrane"/>
    <property type="evidence" value="ECO:0007669"/>
    <property type="project" value="UniProtKB-SubCell"/>
</dbReference>
<dbReference type="GO" id="GO:0050380">
    <property type="term" value="F:undecaprenyl-diphosphatase activity"/>
    <property type="evidence" value="ECO:0007669"/>
    <property type="project" value="UniProtKB-UniRule"/>
</dbReference>
<comment type="miscellaneous">
    <text evidence="14">Bacitracin is thought to be involved in the inhibition of peptidoglycan synthesis by sequestering undecaprenyl diphosphate, thereby reducing the pool of lipid carrier available.</text>
</comment>
<protein>
    <recommendedName>
        <fullName evidence="4 14">Undecaprenyl-diphosphatase</fullName>
        <ecNumber evidence="3 14">3.6.1.27</ecNumber>
    </recommendedName>
    <alternativeName>
        <fullName evidence="12 14">Bacitracin resistance protein</fullName>
    </alternativeName>
    <alternativeName>
        <fullName evidence="11 14">Undecaprenyl pyrophosphate phosphatase</fullName>
    </alternativeName>
</protein>
<comment type="caution">
    <text evidence="15">The sequence shown here is derived from an EMBL/GenBank/DDBJ whole genome shotgun (WGS) entry which is preliminary data.</text>
</comment>
<comment type="similarity">
    <text evidence="2 14">Belongs to the UppP family.</text>
</comment>
<gene>
    <name evidence="14" type="primary">uppP</name>
    <name evidence="15" type="ORF">A3C58_01130</name>
</gene>
<keyword evidence="14" id="KW-0573">Peptidoglycan synthesis</keyword>
<dbReference type="STRING" id="1802205.A3C58_01130"/>
<evidence type="ECO:0000256" key="6">
    <source>
        <dbReference type="ARBA" id="ARBA00022692"/>
    </source>
</evidence>
<proteinExistence type="inferred from homology"/>
<organism evidence="15 16">
    <name type="scientific">Candidatus Staskawiczbacteria bacterium RIFCSPHIGHO2_02_FULL_34_10</name>
    <dbReference type="NCBI Taxonomy" id="1802205"/>
    <lineage>
        <taxon>Bacteria</taxon>
        <taxon>Candidatus Staskawicziibacteriota</taxon>
    </lineage>
</organism>
<evidence type="ECO:0000256" key="1">
    <source>
        <dbReference type="ARBA" id="ARBA00004651"/>
    </source>
</evidence>
<comment type="subcellular location">
    <subcellularLocation>
        <location evidence="1 14">Cell membrane</location>
        <topology evidence="1 14">Multi-pass membrane protein</topology>
    </subcellularLocation>
</comment>
<dbReference type="Pfam" id="PF02673">
    <property type="entry name" value="BacA"/>
    <property type="match status" value="1"/>
</dbReference>
<comment type="function">
    <text evidence="14">Catalyzes the dephosphorylation of undecaprenyl diphosphate (UPP). Confers resistance to bacitracin.</text>
</comment>
<evidence type="ECO:0000256" key="3">
    <source>
        <dbReference type="ARBA" id="ARBA00012374"/>
    </source>
</evidence>
<feature type="transmembrane region" description="Helical" evidence="14">
    <location>
        <begin position="99"/>
        <end position="122"/>
    </location>
</feature>
<keyword evidence="9 14" id="KW-0472">Membrane</keyword>
<dbReference type="GO" id="GO:0071555">
    <property type="term" value="P:cell wall organization"/>
    <property type="evidence" value="ECO:0007669"/>
    <property type="project" value="UniProtKB-KW"/>
</dbReference>
<evidence type="ECO:0000256" key="10">
    <source>
        <dbReference type="ARBA" id="ARBA00023251"/>
    </source>
</evidence>
<dbReference type="PANTHER" id="PTHR30622">
    <property type="entry name" value="UNDECAPRENYL-DIPHOSPHATASE"/>
    <property type="match status" value="1"/>
</dbReference>
<evidence type="ECO:0000256" key="7">
    <source>
        <dbReference type="ARBA" id="ARBA00022801"/>
    </source>
</evidence>
<evidence type="ECO:0000256" key="9">
    <source>
        <dbReference type="ARBA" id="ARBA00023136"/>
    </source>
</evidence>
<keyword evidence="14" id="KW-0961">Cell wall biogenesis/degradation</keyword>
<dbReference type="AlphaFoldDB" id="A0A1G2HX93"/>
<keyword evidence="10 14" id="KW-0046">Antibiotic resistance</keyword>